<dbReference type="OrthoDB" id="2157354at2759"/>
<dbReference type="PANTHER" id="PTHR24192">
    <property type="entry name" value="ANKYRIN REPEAT DOMAIN 40"/>
    <property type="match status" value="1"/>
</dbReference>
<evidence type="ECO:0000313" key="4">
    <source>
        <dbReference type="EMBL" id="CAF4330758.1"/>
    </source>
</evidence>
<reference evidence="3" key="1">
    <citation type="submission" date="2021-02" db="EMBL/GenBank/DDBJ databases">
        <authorList>
            <person name="Nowell W R."/>
        </authorList>
    </citation>
    <scope>NUCLEOTIDE SEQUENCE</scope>
</reference>
<evidence type="ECO:0000256" key="1">
    <source>
        <dbReference type="PROSITE-ProRule" id="PRU00023"/>
    </source>
</evidence>
<evidence type="ECO:0000313" key="2">
    <source>
        <dbReference type="EMBL" id="CAF1542208.1"/>
    </source>
</evidence>
<name>A0A815ZV60_9BILA</name>
<proteinExistence type="predicted"/>
<dbReference type="PROSITE" id="PS50088">
    <property type="entry name" value="ANK_REPEAT"/>
    <property type="match status" value="1"/>
</dbReference>
<dbReference type="SMART" id="SM00248">
    <property type="entry name" value="ANK"/>
    <property type="match status" value="1"/>
</dbReference>
<accession>A0A815ZV60</accession>
<dbReference type="EMBL" id="CAJOBA010061391">
    <property type="protein sequence ID" value="CAF4330758.1"/>
    <property type="molecule type" value="Genomic_DNA"/>
</dbReference>
<dbReference type="Proteomes" id="UP000677228">
    <property type="component" value="Unassembled WGS sequence"/>
</dbReference>
<dbReference type="EMBL" id="CAJOBC010099575">
    <property type="protein sequence ID" value="CAF4461543.1"/>
    <property type="molecule type" value="Genomic_DNA"/>
</dbReference>
<comment type="caution">
    <text evidence="3">The sequence shown here is derived from an EMBL/GenBank/DDBJ whole genome shotgun (WGS) entry which is preliminary data.</text>
</comment>
<dbReference type="InterPro" id="IPR039195">
    <property type="entry name" value="ANKRD40"/>
</dbReference>
<dbReference type="SUPFAM" id="SSF48403">
    <property type="entry name" value="Ankyrin repeat"/>
    <property type="match status" value="1"/>
</dbReference>
<keyword evidence="6" id="KW-1185">Reference proteome</keyword>
<dbReference type="Proteomes" id="UP000663829">
    <property type="component" value="Unassembled WGS sequence"/>
</dbReference>
<dbReference type="EMBL" id="CAJNOQ010033441">
    <property type="protein sequence ID" value="CAF1590020.1"/>
    <property type="molecule type" value="Genomic_DNA"/>
</dbReference>
<dbReference type="Proteomes" id="UP000681722">
    <property type="component" value="Unassembled WGS sequence"/>
</dbReference>
<evidence type="ECO:0008006" key="7">
    <source>
        <dbReference type="Google" id="ProtNLM"/>
    </source>
</evidence>
<dbReference type="EMBL" id="CAJNOK010039045">
    <property type="protein sequence ID" value="CAF1542208.1"/>
    <property type="molecule type" value="Genomic_DNA"/>
</dbReference>
<keyword evidence="1" id="KW-0040">ANK repeat</keyword>
<dbReference type="Pfam" id="PF12796">
    <property type="entry name" value="Ank_2"/>
    <property type="match status" value="1"/>
</dbReference>
<protein>
    <recommendedName>
        <fullName evidence="7">Ankyrin repeat protein</fullName>
    </recommendedName>
</protein>
<evidence type="ECO:0000313" key="5">
    <source>
        <dbReference type="EMBL" id="CAF4461543.1"/>
    </source>
</evidence>
<dbReference type="PROSITE" id="PS50297">
    <property type="entry name" value="ANK_REP_REGION"/>
    <property type="match status" value="1"/>
</dbReference>
<dbReference type="PANTHER" id="PTHR24192:SF3">
    <property type="entry name" value="ANKYRIN REPEAT DOMAIN 40"/>
    <property type="match status" value="1"/>
</dbReference>
<feature type="repeat" description="ANK" evidence="1">
    <location>
        <begin position="40"/>
        <end position="72"/>
    </location>
</feature>
<organism evidence="3 6">
    <name type="scientific">Didymodactylos carnosus</name>
    <dbReference type="NCBI Taxonomy" id="1234261"/>
    <lineage>
        <taxon>Eukaryota</taxon>
        <taxon>Metazoa</taxon>
        <taxon>Spiralia</taxon>
        <taxon>Gnathifera</taxon>
        <taxon>Rotifera</taxon>
        <taxon>Eurotatoria</taxon>
        <taxon>Bdelloidea</taxon>
        <taxon>Philodinida</taxon>
        <taxon>Philodinidae</taxon>
        <taxon>Didymodactylos</taxon>
    </lineage>
</organism>
<dbReference type="InterPro" id="IPR036770">
    <property type="entry name" value="Ankyrin_rpt-contain_sf"/>
</dbReference>
<sequence length="137" mass="16155">MEETTIEQFARACCNNNIYLVELFLEQLTIQEINHKLEPDHVTALHYATYFGHQEIISLLLDHGASSTIRMKDGRTPLDLAETQEIQNLFKTKTDNRNFEQFMIMKNTKKNIHLRTYLFLCYNIAYFPQAVCKHKQL</sequence>
<gene>
    <name evidence="3" type="ORF">GPM918_LOCUS41689</name>
    <name evidence="2" type="ORF">OVA965_LOCUS38842</name>
    <name evidence="5" type="ORF">SRO942_LOCUS42783</name>
    <name evidence="4" type="ORF">TMI583_LOCUS40063</name>
</gene>
<dbReference type="Gene3D" id="1.25.40.20">
    <property type="entry name" value="Ankyrin repeat-containing domain"/>
    <property type="match status" value="1"/>
</dbReference>
<evidence type="ECO:0000313" key="3">
    <source>
        <dbReference type="EMBL" id="CAF1590020.1"/>
    </source>
</evidence>
<dbReference type="InterPro" id="IPR002110">
    <property type="entry name" value="Ankyrin_rpt"/>
</dbReference>
<dbReference type="Proteomes" id="UP000682733">
    <property type="component" value="Unassembled WGS sequence"/>
</dbReference>
<evidence type="ECO:0000313" key="6">
    <source>
        <dbReference type="Proteomes" id="UP000663829"/>
    </source>
</evidence>
<dbReference type="AlphaFoldDB" id="A0A815ZV60"/>